<dbReference type="Proteomes" id="UP000886501">
    <property type="component" value="Unassembled WGS sequence"/>
</dbReference>
<sequence length="1875" mass="210482">MLGEGITTTASSEPTCNHDSFVTALPHSVPTDLPESDGLKTNPSAATPGGGTEEVGTLEWAQVIELQAFSDRKVWIEEKTRLLERMPPIEVFVGLETLRSGSESISTGLPTRVELQAWVAEHDRIEKETEVFDAGEFRKLKKFTKAAAQRNLSPADTDLIEITLTTIYTLDKLLHLLRGRSESLELLAVRLTWEEHQCVAWTDYHRIMKDLGAFLKNRAQWSPSIYENVVSDGANSSGGNTPVRRGSVASAASASSDTVAANMSRAARFKLAEVLSKDAAILSTRISSLRHGKISAAGKALDKLIDESRKPVPDVILDEQDRLESKGITEMEGLGQFVMNVVMQWKKADEIYVENRKDQASALTLIEEIETALCSHPTSRQNTLFTSRINTLSMRLSQRGDPAAVKNTFLHPTHMLFPEQDICNRLLVSTLSAEMVQSVDITQKAEELAKRYHATYEIVDRTEGLCSAAEQHLGGYAAIEQKLENGVGASDDDDGKPPNLEDTACLEPTTHSTFLALFPNITSDLDELNRRATRTLQELAAISLRLSRPNIDPDFKANTNAVTDRLSSKKQSLGGIHADVSARVSHLKHIRRIRSSVDGIYTSLEDVRQDIDEGIRRDQWSPRSIEPSAPLTPESSLDPLPAVGTSPEETIRHLNDIRNVIIEDSISSFAPISAKIPQTLRNWVDQDLSESKGAVDGLLHLASLWQASIKQSSVMFEVTDTANDLRVQFDDLQGEFDTFIDAILDHNSTPSAYVQEDLVSREQRLQDAVKVFMDSLSHRVPFIGSVKRSPPRGRSSRNRSSVSSVSSVGGTRQRVQVEFPSELASLDNTVRADCNQLCLALSGAATSLQTRVKQLKVAELSRKVEAALAVIHDDIRTIADDINDRRDAFSGIRSPSLGYLDDFSARLDADFQARRVEISRSFSPIRELFGTLDALPGSRESGPYERMVLPRTRSMKEAETFFDVLQDQVTKLKALVLDERKREAERLVRVAEEETRRIEEERKAEEERWRKEEEERLAREEQESIRLAELERLRLEAEGRAREAEKERLRLEFERLRAQEEEERLWREKEERLAKEEAERIRQEELERLRREEARLKAEEERLKAEEARLLREEEEQQRVMEEQRRKEEELQRLEEERFRKVEEEWLRQAEVERQRLEEEERRVKAEAERLRVEEQDRRHKAEEERIKADRLRAVAEDELRRRKGEEERLQREEEGRRRALAELKREEERLRTDILRRQEETRLEEARKKIAEEELARQEGERSRSKDMTIFELQRDDPSRRLENPSDIFGPGLAPAPEIMSPARNGGDLKSRIYRLRKRLRSLSLKEIVHPSTSTATLPTKETYDRLSVELSGIAQETKALPPPVHGTATEVELRSLRAEVSTSSELLQSVLTLSELTHVISTCDAGLSDLLEHLDSFPSSPIAALASSHVSDPTIPPEEQLQARVDFTKKLVEDVEAKTVPVAQDSRASGERERILQAWGELEAMSEDILNGIKSRPSSTISSGRNSRASLDSVRTGSSTGKKSASYAQLSRGRDSGGFLAPPMPGDRRASKTPEPRNRASSRNSISSIRSVSGPTDSRLHQSTVASRQRTISITSNAGANPLSKSTASPRPRLRGGTVDSPTPSDVSSLSRSHLGHSTVARPSWARAPRQPLPFNSHPTTPRKNRGREPRKPYVANPKNKLDVAVGVVVNKLPVNVNINIEAVADTWKDKSGKYWIGDQDPKLCFCRILRSQTVMVRVGGGWQELSKFISGHFADVFRVLPESPGFGSKEEKWISAASLRGPEDSDTGTSSVLKTPERNPALPSFALSTPSGRSPQSIRSTPSNNGSPGLMPLQFMRRADYDPFARPDTPSKSPSHRPRGPATHTPRQAWRP</sequence>
<proteinExistence type="predicted"/>
<organism evidence="1 2">
    <name type="scientific">Thelephora ganbajun</name>
    <name type="common">Ganba fungus</name>
    <dbReference type="NCBI Taxonomy" id="370292"/>
    <lineage>
        <taxon>Eukaryota</taxon>
        <taxon>Fungi</taxon>
        <taxon>Dikarya</taxon>
        <taxon>Basidiomycota</taxon>
        <taxon>Agaricomycotina</taxon>
        <taxon>Agaricomycetes</taxon>
        <taxon>Thelephorales</taxon>
        <taxon>Thelephoraceae</taxon>
        <taxon>Thelephora</taxon>
    </lineage>
</organism>
<dbReference type="EMBL" id="MU117978">
    <property type="protein sequence ID" value="KAF9651052.1"/>
    <property type="molecule type" value="Genomic_DNA"/>
</dbReference>
<reference evidence="1" key="1">
    <citation type="submission" date="2019-10" db="EMBL/GenBank/DDBJ databases">
        <authorList>
            <consortium name="DOE Joint Genome Institute"/>
            <person name="Kuo A."/>
            <person name="Miyauchi S."/>
            <person name="Kiss E."/>
            <person name="Drula E."/>
            <person name="Kohler A."/>
            <person name="Sanchez-Garcia M."/>
            <person name="Andreopoulos B."/>
            <person name="Barry K.W."/>
            <person name="Bonito G."/>
            <person name="Buee M."/>
            <person name="Carver A."/>
            <person name="Chen C."/>
            <person name="Cichocki N."/>
            <person name="Clum A."/>
            <person name="Culley D."/>
            <person name="Crous P.W."/>
            <person name="Fauchery L."/>
            <person name="Girlanda M."/>
            <person name="Hayes R."/>
            <person name="Keri Z."/>
            <person name="Labutti K."/>
            <person name="Lipzen A."/>
            <person name="Lombard V."/>
            <person name="Magnuson J."/>
            <person name="Maillard F."/>
            <person name="Morin E."/>
            <person name="Murat C."/>
            <person name="Nolan M."/>
            <person name="Ohm R."/>
            <person name="Pangilinan J."/>
            <person name="Pereira M."/>
            <person name="Perotto S."/>
            <person name="Peter M."/>
            <person name="Riley R."/>
            <person name="Sitrit Y."/>
            <person name="Stielow B."/>
            <person name="Szollosi G."/>
            <person name="Zifcakova L."/>
            <person name="Stursova M."/>
            <person name="Spatafora J.W."/>
            <person name="Tedersoo L."/>
            <person name="Vaario L.-M."/>
            <person name="Yamada A."/>
            <person name="Yan M."/>
            <person name="Wang P."/>
            <person name="Xu J."/>
            <person name="Bruns T."/>
            <person name="Baldrian P."/>
            <person name="Vilgalys R."/>
            <person name="Henrissat B."/>
            <person name="Grigoriev I.V."/>
            <person name="Hibbett D."/>
            <person name="Nagy L.G."/>
            <person name="Martin F.M."/>
        </authorList>
    </citation>
    <scope>NUCLEOTIDE SEQUENCE</scope>
    <source>
        <strain evidence="1">P2</strain>
    </source>
</reference>
<name>A0ACB6ZNB5_THEGA</name>
<comment type="caution">
    <text evidence="1">The sequence shown here is derived from an EMBL/GenBank/DDBJ whole genome shotgun (WGS) entry which is preliminary data.</text>
</comment>
<reference evidence="1" key="2">
    <citation type="journal article" date="2020" name="Nat. Commun.">
        <title>Large-scale genome sequencing of mycorrhizal fungi provides insights into the early evolution of symbiotic traits.</title>
        <authorList>
            <person name="Miyauchi S."/>
            <person name="Kiss E."/>
            <person name="Kuo A."/>
            <person name="Drula E."/>
            <person name="Kohler A."/>
            <person name="Sanchez-Garcia M."/>
            <person name="Morin E."/>
            <person name="Andreopoulos B."/>
            <person name="Barry K.W."/>
            <person name="Bonito G."/>
            <person name="Buee M."/>
            <person name="Carver A."/>
            <person name="Chen C."/>
            <person name="Cichocki N."/>
            <person name="Clum A."/>
            <person name="Culley D."/>
            <person name="Crous P.W."/>
            <person name="Fauchery L."/>
            <person name="Girlanda M."/>
            <person name="Hayes R.D."/>
            <person name="Keri Z."/>
            <person name="LaButti K."/>
            <person name="Lipzen A."/>
            <person name="Lombard V."/>
            <person name="Magnuson J."/>
            <person name="Maillard F."/>
            <person name="Murat C."/>
            <person name="Nolan M."/>
            <person name="Ohm R.A."/>
            <person name="Pangilinan J."/>
            <person name="Pereira M.F."/>
            <person name="Perotto S."/>
            <person name="Peter M."/>
            <person name="Pfister S."/>
            <person name="Riley R."/>
            <person name="Sitrit Y."/>
            <person name="Stielow J.B."/>
            <person name="Szollosi G."/>
            <person name="Zifcakova L."/>
            <person name="Stursova M."/>
            <person name="Spatafora J.W."/>
            <person name="Tedersoo L."/>
            <person name="Vaario L.M."/>
            <person name="Yamada A."/>
            <person name="Yan M."/>
            <person name="Wang P."/>
            <person name="Xu J."/>
            <person name="Bruns T."/>
            <person name="Baldrian P."/>
            <person name="Vilgalys R."/>
            <person name="Dunand C."/>
            <person name="Henrissat B."/>
            <person name="Grigoriev I.V."/>
            <person name="Hibbett D."/>
            <person name="Nagy L.G."/>
            <person name="Martin F.M."/>
        </authorList>
    </citation>
    <scope>NUCLEOTIDE SEQUENCE</scope>
    <source>
        <strain evidence="1">P2</strain>
    </source>
</reference>
<protein>
    <submittedName>
        <fullName evidence="1">Uncharacterized protein</fullName>
    </submittedName>
</protein>
<evidence type="ECO:0000313" key="1">
    <source>
        <dbReference type="EMBL" id="KAF9651052.1"/>
    </source>
</evidence>
<keyword evidence="2" id="KW-1185">Reference proteome</keyword>
<evidence type="ECO:0000313" key="2">
    <source>
        <dbReference type="Proteomes" id="UP000886501"/>
    </source>
</evidence>
<accession>A0ACB6ZNB5</accession>
<gene>
    <name evidence="1" type="ORF">BDM02DRAFT_3184778</name>
</gene>